<name>A0AAF0CM21_9BACT</name>
<accession>A0AAF0CM21</accession>
<dbReference type="SUPFAM" id="SSF63829">
    <property type="entry name" value="Calcium-dependent phosphotriesterase"/>
    <property type="match status" value="1"/>
</dbReference>
<protein>
    <recommendedName>
        <fullName evidence="3">Lipoprotein</fullName>
    </recommendedName>
</protein>
<proteinExistence type="predicted"/>
<dbReference type="KEGG" id="slom:PXH66_14340"/>
<organism evidence="1 2">
    <name type="scientific">Synoicihabitans lomoniglobus</name>
    <dbReference type="NCBI Taxonomy" id="2909285"/>
    <lineage>
        <taxon>Bacteria</taxon>
        <taxon>Pseudomonadati</taxon>
        <taxon>Verrucomicrobiota</taxon>
        <taxon>Opitutia</taxon>
        <taxon>Opitutales</taxon>
        <taxon>Opitutaceae</taxon>
        <taxon>Synoicihabitans</taxon>
    </lineage>
</organism>
<sequence length="264" mass="28955">MIKKAGEWFQFDGIRRGAAMTGAALSIALAGCATRGPTHLYLAGIGTAPVMDRGLEDGLHDELEGFLAPTDVVVGLGYEFNTDYIWLRLAPGNELVTIKRSERKEWYRYQLPAAFAQSGQASLDLAVRAFNRMVYAAMPEPGAVGKVTRYGEVRDSVRPGNTTRVIGGLAWDQVRDRLLVLYADDGSLVAYANEVEPVETIRFTEPVSPTTLAFDSNRQRFYVPLAGGVELGEFDAAGQLLARLPWPTELRAIDAGQRSNVRIF</sequence>
<evidence type="ECO:0000313" key="2">
    <source>
        <dbReference type="Proteomes" id="UP001218638"/>
    </source>
</evidence>
<dbReference type="PROSITE" id="PS51257">
    <property type="entry name" value="PROKAR_LIPOPROTEIN"/>
    <property type="match status" value="1"/>
</dbReference>
<keyword evidence="2" id="KW-1185">Reference proteome</keyword>
<dbReference type="EMBL" id="CP119075">
    <property type="protein sequence ID" value="WED63513.1"/>
    <property type="molecule type" value="Genomic_DNA"/>
</dbReference>
<reference evidence="1" key="1">
    <citation type="submission" date="2023-03" db="EMBL/GenBank/DDBJ databases">
        <title>Lomoglobus Profundus gen. nov., sp. nov., a novel member of the phylum Verrucomicrobia, isolated from deep-marine sediment of South China Sea.</title>
        <authorList>
            <person name="Ahmad T."/>
            <person name="Ishaq S.E."/>
            <person name="Wang F."/>
        </authorList>
    </citation>
    <scope>NUCLEOTIDE SEQUENCE</scope>
    <source>
        <strain evidence="1">LMO-M01</strain>
    </source>
</reference>
<evidence type="ECO:0008006" key="3">
    <source>
        <dbReference type="Google" id="ProtNLM"/>
    </source>
</evidence>
<dbReference type="RefSeq" id="WP_330932052.1">
    <property type="nucleotide sequence ID" value="NZ_CP119075.1"/>
</dbReference>
<dbReference type="Proteomes" id="UP001218638">
    <property type="component" value="Chromosome"/>
</dbReference>
<dbReference type="AlphaFoldDB" id="A0AAF0CM21"/>
<evidence type="ECO:0000313" key="1">
    <source>
        <dbReference type="EMBL" id="WED63513.1"/>
    </source>
</evidence>
<gene>
    <name evidence="1" type="ORF">PXH66_14340</name>
</gene>